<proteinExistence type="predicted"/>
<evidence type="ECO:0008006" key="3">
    <source>
        <dbReference type="Google" id="ProtNLM"/>
    </source>
</evidence>
<evidence type="ECO:0000313" key="1">
    <source>
        <dbReference type="EMBL" id="MUL39503.1"/>
    </source>
</evidence>
<keyword evidence="2" id="KW-1185">Reference proteome</keyword>
<name>A0A6N8G2E4_9CHRO</name>
<dbReference type="AlphaFoldDB" id="A0A6N8G2E4"/>
<protein>
    <recommendedName>
        <fullName evidence="3">ISKra4 family transposase</fullName>
    </recommendedName>
</protein>
<dbReference type="EMBL" id="NAPY01000088">
    <property type="protein sequence ID" value="MUL39503.1"/>
    <property type="molecule type" value="Genomic_DNA"/>
</dbReference>
<dbReference type="Proteomes" id="UP000441797">
    <property type="component" value="Unassembled WGS sequence"/>
</dbReference>
<reference evidence="1 2" key="1">
    <citation type="journal article" date="2019" name="Front. Microbiol.">
        <title>Genomic Features for Desiccation Tolerance and Sugar Biosynthesis in the Extremophile Gloeocapsopsis sp. UTEX B3054.</title>
        <authorList>
            <person name="Urrejola C."/>
            <person name="Alcorta J."/>
            <person name="Salas L."/>
            <person name="Vasquez M."/>
            <person name="Polz M.F."/>
            <person name="Vicuna R."/>
            <person name="Diez B."/>
        </authorList>
    </citation>
    <scope>NUCLEOTIDE SEQUENCE [LARGE SCALE GENOMIC DNA]</scope>
    <source>
        <strain evidence="1 2">1H9</strain>
    </source>
</reference>
<gene>
    <name evidence="1" type="ORF">BWI75_25355</name>
</gene>
<sequence>MRIFFTWSENISLHFNLDRLLVAHLAAMPLIIAADGVTVPFRPHPKTAKGGIGWREVKVSLLARFSNQQTKTGVTRTQLHQWRIVASLGNIEHLKPRLKLEALRQGMTTASQVVWISDGARGFWQLYRDCFAPIGAVGILDFYHATQHLWQAATAYHDGNPARTPQQWFASLRHRLRHGFGKGIIKELDWLSKSKNTAEATKPILRQVRDYLKLHLDHIQYRSFKQMGLPIGSGMVESVCKWVIQQRFKGTGMRWSEDGFNHLLHLRLAWVNQRFDSLFSNESLSLSLYSPDR</sequence>
<evidence type="ECO:0000313" key="2">
    <source>
        <dbReference type="Proteomes" id="UP000441797"/>
    </source>
</evidence>
<comment type="caution">
    <text evidence="1">The sequence shown here is derived from an EMBL/GenBank/DDBJ whole genome shotgun (WGS) entry which is preliminary data.</text>
</comment>
<accession>A0A6N8G2E4</accession>
<organism evidence="1 2">
    <name type="scientific">Gloeocapsopsis dulcis AAB1 = 1H9</name>
    <dbReference type="NCBI Taxonomy" id="1433147"/>
    <lineage>
        <taxon>Bacteria</taxon>
        <taxon>Bacillati</taxon>
        <taxon>Cyanobacteriota</taxon>
        <taxon>Cyanophyceae</taxon>
        <taxon>Oscillatoriophycideae</taxon>
        <taxon>Chroococcales</taxon>
        <taxon>Chroococcaceae</taxon>
        <taxon>Gloeocapsopsis</taxon>
        <taxon>Gloeocapsopsis dulcis</taxon>
    </lineage>
</organism>